<dbReference type="SUPFAM" id="SSF57440">
    <property type="entry name" value="Kringle-like"/>
    <property type="match status" value="1"/>
</dbReference>
<feature type="region of interest" description="Disordered" evidence="2">
    <location>
        <begin position="25"/>
        <end position="62"/>
    </location>
</feature>
<feature type="compositionally biased region" description="Polar residues" evidence="2">
    <location>
        <begin position="29"/>
        <end position="54"/>
    </location>
</feature>
<sequence>MGGLEAFPTSINSTSYIEELDSRGRMETLSASTGKAETLSSSSGFNETRSTKTGSEPKLSMSEGIHKALPTRAGPNKICMNVGEAFKFYNGTVNVTITGRPCQNWILNVPHAHEYHGDANFPANESELAAANF</sequence>
<dbReference type="Gene3D" id="2.40.20.10">
    <property type="entry name" value="Plasminogen Kringle 4"/>
    <property type="match status" value="1"/>
</dbReference>
<organism evidence="3 4">
    <name type="scientific">Mya arenaria</name>
    <name type="common">Soft-shell clam</name>
    <dbReference type="NCBI Taxonomy" id="6604"/>
    <lineage>
        <taxon>Eukaryota</taxon>
        <taxon>Metazoa</taxon>
        <taxon>Spiralia</taxon>
        <taxon>Lophotrochozoa</taxon>
        <taxon>Mollusca</taxon>
        <taxon>Bivalvia</taxon>
        <taxon>Autobranchia</taxon>
        <taxon>Heteroconchia</taxon>
        <taxon>Euheterodonta</taxon>
        <taxon>Imparidentia</taxon>
        <taxon>Neoheterodontei</taxon>
        <taxon>Myida</taxon>
        <taxon>Myoidea</taxon>
        <taxon>Myidae</taxon>
        <taxon>Mya</taxon>
    </lineage>
</organism>
<keyword evidence="4" id="KW-1185">Reference proteome</keyword>
<evidence type="ECO:0000313" key="3">
    <source>
        <dbReference type="EMBL" id="WAR11563.1"/>
    </source>
</evidence>
<gene>
    <name evidence="3" type="ORF">MAR_025743</name>
</gene>
<dbReference type="InterPro" id="IPR013806">
    <property type="entry name" value="Kringle-like"/>
</dbReference>
<name>A0ABY7ENJ4_MYAAR</name>
<evidence type="ECO:0000313" key="4">
    <source>
        <dbReference type="Proteomes" id="UP001164746"/>
    </source>
</evidence>
<reference evidence="3" key="1">
    <citation type="submission" date="2022-11" db="EMBL/GenBank/DDBJ databases">
        <title>Centuries of genome instability and evolution in soft-shell clam transmissible cancer (bioRxiv).</title>
        <authorList>
            <person name="Hart S.F.M."/>
            <person name="Yonemitsu M.A."/>
            <person name="Giersch R.M."/>
            <person name="Beal B.F."/>
            <person name="Arriagada G."/>
            <person name="Davis B.W."/>
            <person name="Ostrander E.A."/>
            <person name="Goff S.P."/>
            <person name="Metzger M.J."/>
        </authorList>
    </citation>
    <scope>NUCLEOTIDE SEQUENCE</scope>
    <source>
        <strain evidence="3">MELC-2E11</strain>
        <tissue evidence="3">Siphon/mantle</tissue>
    </source>
</reference>
<evidence type="ECO:0000256" key="2">
    <source>
        <dbReference type="SAM" id="MobiDB-lite"/>
    </source>
</evidence>
<protein>
    <submittedName>
        <fullName evidence="3">Uncharacterized protein</fullName>
    </submittedName>
</protein>
<evidence type="ECO:0000256" key="1">
    <source>
        <dbReference type="ARBA" id="ARBA00023157"/>
    </source>
</evidence>
<accession>A0ABY7ENJ4</accession>
<dbReference type="EMBL" id="CP111019">
    <property type="protein sequence ID" value="WAR11563.1"/>
    <property type="molecule type" value="Genomic_DNA"/>
</dbReference>
<dbReference type="Proteomes" id="UP001164746">
    <property type="component" value="Chromosome 8"/>
</dbReference>
<dbReference type="InterPro" id="IPR038178">
    <property type="entry name" value="Kringle_sf"/>
</dbReference>
<proteinExistence type="predicted"/>
<keyword evidence="1" id="KW-1015">Disulfide bond</keyword>